<dbReference type="AlphaFoldDB" id="E4ZK28"/>
<evidence type="ECO:0000313" key="2">
    <source>
        <dbReference type="Proteomes" id="UP000002668"/>
    </source>
</evidence>
<gene>
    <name evidence="1" type="ORF">LEMA_uP071310.1</name>
</gene>
<dbReference type="HOGENOM" id="CLU_3384909_0_0_1"/>
<name>E4ZK28_LEPMJ</name>
<dbReference type="Proteomes" id="UP000002668">
    <property type="component" value="Genome"/>
</dbReference>
<sequence length="33" mass="3937">MSETKQTTSRSNCRALYQSLYLEESAKMELYFQ</sequence>
<dbReference type="InParanoid" id="E4ZK28"/>
<dbReference type="EMBL" id="FP929072">
    <property type="protein sequence ID" value="CBX91623.1"/>
    <property type="molecule type" value="Genomic_DNA"/>
</dbReference>
<dbReference type="VEuPathDB" id="FungiDB:LEMA_uP071310.1"/>
<organism evidence="2">
    <name type="scientific">Leptosphaeria maculans (strain JN3 / isolate v23.1.3 / race Av1-4-5-6-7-8)</name>
    <name type="common">Blackleg fungus</name>
    <name type="synonym">Phoma lingam</name>
    <dbReference type="NCBI Taxonomy" id="985895"/>
    <lineage>
        <taxon>Eukaryota</taxon>
        <taxon>Fungi</taxon>
        <taxon>Dikarya</taxon>
        <taxon>Ascomycota</taxon>
        <taxon>Pezizomycotina</taxon>
        <taxon>Dothideomycetes</taxon>
        <taxon>Pleosporomycetidae</taxon>
        <taxon>Pleosporales</taxon>
        <taxon>Pleosporineae</taxon>
        <taxon>Leptosphaeriaceae</taxon>
        <taxon>Plenodomus</taxon>
        <taxon>Plenodomus lingam/Leptosphaeria maculans species complex</taxon>
    </lineage>
</organism>
<evidence type="ECO:0000313" key="1">
    <source>
        <dbReference type="EMBL" id="CBX91623.1"/>
    </source>
</evidence>
<proteinExistence type="predicted"/>
<reference evidence="2" key="1">
    <citation type="journal article" date="2011" name="Nat. Commun.">
        <title>Effector diversification within compartments of the Leptosphaeria maculans genome affected by Repeat-Induced Point mutations.</title>
        <authorList>
            <person name="Rouxel T."/>
            <person name="Grandaubert J."/>
            <person name="Hane J.K."/>
            <person name="Hoede C."/>
            <person name="van de Wouw A.P."/>
            <person name="Couloux A."/>
            <person name="Dominguez V."/>
            <person name="Anthouard V."/>
            <person name="Bally P."/>
            <person name="Bourras S."/>
            <person name="Cozijnsen A.J."/>
            <person name="Ciuffetti L.M."/>
            <person name="Degrave A."/>
            <person name="Dilmaghani A."/>
            <person name="Duret L."/>
            <person name="Fudal I."/>
            <person name="Goodwin S.B."/>
            <person name="Gout L."/>
            <person name="Glaser N."/>
            <person name="Linglin J."/>
            <person name="Kema G.H.J."/>
            <person name="Lapalu N."/>
            <person name="Lawrence C.B."/>
            <person name="May K."/>
            <person name="Meyer M."/>
            <person name="Ollivier B."/>
            <person name="Poulain J."/>
            <person name="Schoch C.L."/>
            <person name="Simon A."/>
            <person name="Spatafora J.W."/>
            <person name="Stachowiak A."/>
            <person name="Turgeon B.G."/>
            <person name="Tyler B.M."/>
            <person name="Vincent D."/>
            <person name="Weissenbach J."/>
            <person name="Amselem J."/>
            <person name="Quesneville H."/>
            <person name="Oliver R.P."/>
            <person name="Wincker P."/>
            <person name="Balesdent M.-H."/>
            <person name="Howlett B.J."/>
        </authorList>
    </citation>
    <scope>NUCLEOTIDE SEQUENCE [LARGE SCALE GENOMIC DNA]</scope>
    <source>
        <strain evidence="2">JN3 / isolate v23.1.3 / race Av1-4-5-6-7-8</strain>
    </source>
</reference>
<keyword evidence="2" id="KW-1185">Reference proteome</keyword>
<protein>
    <submittedName>
        <fullName evidence="1">Predicted protein</fullName>
    </submittedName>
</protein>
<accession>E4ZK28</accession>